<dbReference type="EMBL" id="KN846951">
    <property type="protein sequence ID" value="KIV84851.1"/>
    <property type="molecule type" value="Genomic_DNA"/>
</dbReference>
<sequence length="158" mass="17906">MAILREEPPQESVKRPEASVIEISSDSSDSPVAPRRYPARKRRRVTPVRYGDFADQGWFVEKMDRNLAREGRRLLEFGGPIFEEDDEDFIPADEDSIPADEDVVPERASDVVPERAPLKEVTNVGVRRLGTARSRKQERADVIVTSDSEQVRQCGAKR</sequence>
<evidence type="ECO:0000256" key="1">
    <source>
        <dbReference type="SAM" id="MobiDB-lite"/>
    </source>
</evidence>
<dbReference type="HOGENOM" id="CLU_1669412_0_0_1"/>
<gene>
    <name evidence="2" type="ORF">PV11_00604</name>
</gene>
<proteinExistence type="predicted"/>
<reference evidence="2 3" key="1">
    <citation type="submission" date="2015-01" db="EMBL/GenBank/DDBJ databases">
        <title>The Genome Sequence of Exophiala sideris CBS121828.</title>
        <authorList>
            <consortium name="The Broad Institute Genomics Platform"/>
            <person name="Cuomo C."/>
            <person name="de Hoog S."/>
            <person name="Gorbushina A."/>
            <person name="Stielow B."/>
            <person name="Teixiera M."/>
            <person name="Abouelleil A."/>
            <person name="Chapman S.B."/>
            <person name="Priest M."/>
            <person name="Young S.K."/>
            <person name="Wortman J."/>
            <person name="Nusbaum C."/>
            <person name="Birren B."/>
        </authorList>
    </citation>
    <scope>NUCLEOTIDE SEQUENCE [LARGE SCALE GENOMIC DNA]</scope>
    <source>
        <strain evidence="2 3">CBS 121828</strain>
    </source>
</reference>
<accession>A0A0D1XAF2</accession>
<feature type="region of interest" description="Disordered" evidence="1">
    <location>
        <begin position="137"/>
        <end position="158"/>
    </location>
</feature>
<dbReference type="AlphaFoldDB" id="A0A0D1XAF2"/>
<evidence type="ECO:0000313" key="2">
    <source>
        <dbReference type="EMBL" id="KIV84851.1"/>
    </source>
</evidence>
<feature type="compositionally biased region" description="Basic and acidic residues" evidence="1">
    <location>
        <begin position="1"/>
        <end position="17"/>
    </location>
</feature>
<dbReference type="Proteomes" id="UP000053599">
    <property type="component" value="Unassembled WGS sequence"/>
</dbReference>
<evidence type="ECO:0000313" key="3">
    <source>
        <dbReference type="Proteomes" id="UP000053599"/>
    </source>
</evidence>
<protein>
    <submittedName>
        <fullName evidence="2">Uncharacterized protein</fullName>
    </submittedName>
</protein>
<organism evidence="2 3">
    <name type="scientific">Exophiala sideris</name>
    <dbReference type="NCBI Taxonomy" id="1016849"/>
    <lineage>
        <taxon>Eukaryota</taxon>
        <taxon>Fungi</taxon>
        <taxon>Dikarya</taxon>
        <taxon>Ascomycota</taxon>
        <taxon>Pezizomycotina</taxon>
        <taxon>Eurotiomycetes</taxon>
        <taxon>Chaetothyriomycetidae</taxon>
        <taxon>Chaetothyriales</taxon>
        <taxon>Herpotrichiellaceae</taxon>
        <taxon>Exophiala</taxon>
    </lineage>
</organism>
<name>A0A0D1XAF2_9EURO</name>
<feature type="compositionally biased region" description="Low complexity" evidence="1">
    <location>
        <begin position="18"/>
        <end position="36"/>
    </location>
</feature>
<feature type="region of interest" description="Disordered" evidence="1">
    <location>
        <begin position="1"/>
        <end position="43"/>
    </location>
</feature>